<name>D1AQ91_SEBTE</name>
<dbReference type="InterPro" id="IPR025191">
    <property type="entry name" value="DUF4125"/>
</dbReference>
<reference evidence="2" key="1">
    <citation type="submission" date="2009-09" db="EMBL/GenBank/DDBJ databases">
        <title>The complete chromosome of Sebaldella termitidis ATCC 33386.</title>
        <authorList>
            <consortium name="US DOE Joint Genome Institute (JGI-PGF)"/>
            <person name="Lucas S."/>
            <person name="Copeland A."/>
            <person name="Lapidus A."/>
            <person name="Glavina del Rio T."/>
            <person name="Dalin E."/>
            <person name="Tice H."/>
            <person name="Bruce D."/>
            <person name="Goodwin L."/>
            <person name="Pitluck S."/>
            <person name="Kyrpides N."/>
            <person name="Mavromatis K."/>
            <person name="Ivanova N."/>
            <person name="Mikhailova N."/>
            <person name="Sims D."/>
            <person name="Meincke L."/>
            <person name="Brettin T."/>
            <person name="Detter J.C."/>
            <person name="Han C."/>
            <person name="Larimer F."/>
            <person name="Land M."/>
            <person name="Hauser L."/>
            <person name="Markowitz V."/>
            <person name="Cheng J.F."/>
            <person name="Hugenholtz P."/>
            <person name="Woyke T."/>
            <person name="Wu D."/>
            <person name="Eisen J.A."/>
        </authorList>
    </citation>
    <scope>NUCLEOTIDE SEQUENCE [LARGE SCALE GENOMIC DNA]</scope>
    <source>
        <strain evidence="2">ATCC 33386 / NCTC 11300</strain>
    </source>
</reference>
<dbReference type="RefSeq" id="WP_012862733.1">
    <property type="nucleotide sequence ID" value="NC_013517.1"/>
</dbReference>
<gene>
    <name evidence="1" type="ordered locus">Sterm_3311</name>
</gene>
<evidence type="ECO:0000313" key="2">
    <source>
        <dbReference type="Proteomes" id="UP000000845"/>
    </source>
</evidence>
<organism evidence="1 2">
    <name type="scientific">Sebaldella termitidis (strain ATCC 33386 / NCTC 11300)</name>
    <dbReference type="NCBI Taxonomy" id="526218"/>
    <lineage>
        <taxon>Bacteria</taxon>
        <taxon>Fusobacteriati</taxon>
        <taxon>Fusobacteriota</taxon>
        <taxon>Fusobacteriia</taxon>
        <taxon>Fusobacteriales</taxon>
        <taxon>Leptotrichiaceae</taxon>
        <taxon>Sebaldella</taxon>
    </lineage>
</organism>
<keyword evidence="2" id="KW-1185">Reference proteome</keyword>
<dbReference type="HOGENOM" id="CLU_099036_0_0_0"/>
<evidence type="ECO:0000313" key="1">
    <source>
        <dbReference type="EMBL" id="ACZ10151.1"/>
    </source>
</evidence>
<dbReference type="eggNOG" id="ENOG5031HGC">
    <property type="taxonomic scope" value="Bacteria"/>
</dbReference>
<dbReference type="Pfam" id="PF13526">
    <property type="entry name" value="DUF4125"/>
    <property type="match status" value="1"/>
</dbReference>
<dbReference type="STRING" id="526218.Sterm_3311"/>
<protein>
    <recommendedName>
        <fullName evidence="3">DUF4125 domain-containing protein</fullName>
    </recommendedName>
</protein>
<sequence length="205" mass="24196">MTEKSIQELAEEITQREWKMFHNTQNIGGQASCQNDRETFEIMRKSQWETCNTPVLNSYLTDLIRAEAAGYNLLTEKYARMMEYTMPEEYGKIKDKLPKISDIKQEITENILKEYLPWRKEVNKKYPKLSNAGRPLEKNDDTEEVTSVETYYRGELLTYSVETLELYYSYILDCVRAGRNLVRDNLENMVKMYGYSSLEDAEKKL</sequence>
<evidence type="ECO:0008006" key="3">
    <source>
        <dbReference type="Google" id="ProtNLM"/>
    </source>
</evidence>
<accession>D1AQ91</accession>
<reference evidence="1 2" key="2">
    <citation type="journal article" date="2010" name="Stand. Genomic Sci.">
        <title>Complete genome sequence of Sebaldella termitidis type strain (NCTC 11300).</title>
        <authorList>
            <person name="Harmon-Smith M."/>
            <person name="Celia L."/>
            <person name="Chertkov O."/>
            <person name="Lapidus A."/>
            <person name="Copeland A."/>
            <person name="Glavina Del Rio T."/>
            <person name="Nolan M."/>
            <person name="Lucas S."/>
            <person name="Tice H."/>
            <person name="Cheng J.F."/>
            <person name="Han C."/>
            <person name="Detter J.C."/>
            <person name="Bruce D."/>
            <person name="Goodwin L."/>
            <person name="Pitluck S."/>
            <person name="Pati A."/>
            <person name="Liolios K."/>
            <person name="Ivanova N."/>
            <person name="Mavromatis K."/>
            <person name="Mikhailova N."/>
            <person name="Chen A."/>
            <person name="Palaniappan K."/>
            <person name="Land M."/>
            <person name="Hauser L."/>
            <person name="Chang Y.J."/>
            <person name="Jeffries C.D."/>
            <person name="Brettin T."/>
            <person name="Goker M."/>
            <person name="Beck B."/>
            <person name="Bristow J."/>
            <person name="Eisen J.A."/>
            <person name="Markowitz V."/>
            <person name="Hugenholtz P."/>
            <person name="Kyrpides N.C."/>
            <person name="Klenk H.P."/>
            <person name="Chen F."/>
        </authorList>
    </citation>
    <scope>NUCLEOTIDE SEQUENCE [LARGE SCALE GENOMIC DNA]</scope>
    <source>
        <strain evidence="2">ATCC 33386 / NCTC 11300</strain>
    </source>
</reference>
<dbReference type="Proteomes" id="UP000000845">
    <property type="component" value="Chromosome"/>
</dbReference>
<dbReference type="AlphaFoldDB" id="D1AQ91"/>
<proteinExistence type="predicted"/>
<dbReference type="EMBL" id="CP001739">
    <property type="protein sequence ID" value="ACZ10151.1"/>
    <property type="molecule type" value="Genomic_DNA"/>
</dbReference>
<dbReference type="KEGG" id="str:Sterm_3311"/>